<organism evidence="1 2">
    <name type="scientific">Vagococcus elongatus</name>
    <dbReference type="NCBI Taxonomy" id="180344"/>
    <lineage>
        <taxon>Bacteria</taxon>
        <taxon>Bacillati</taxon>
        <taxon>Bacillota</taxon>
        <taxon>Bacilli</taxon>
        <taxon>Lactobacillales</taxon>
        <taxon>Enterococcaceae</taxon>
        <taxon>Vagococcus</taxon>
    </lineage>
</organism>
<comment type="caution">
    <text evidence="1">The sequence shown here is derived from an EMBL/GenBank/DDBJ whole genome shotgun (WGS) entry which is preliminary data.</text>
</comment>
<proteinExistence type="predicted"/>
<protein>
    <submittedName>
        <fullName evidence="1">Uncharacterized protein</fullName>
    </submittedName>
</protein>
<accession>A0A430ALA6</accession>
<name>A0A430ALA6_9ENTE</name>
<reference evidence="1 2" key="1">
    <citation type="submission" date="2017-05" db="EMBL/GenBank/DDBJ databases">
        <title>Vagococcus spp. assemblies.</title>
        <authorList>
            <person name="Gulvik C.A."/>
        </authorList>
    </citation>
    <scope>NUCLEOTIDE SEQUENCE [LARGE SCALE GENOMIC DNA]</scope>
    <source>
        <strain evidence="1 2">CCUG 51432</strain>
    </source>
</reference>
<evidence type="ECO:0000313" key="1">
    <source>
        <dbReference type="EMBL" id="RSU08879.1"/>
    </source>
</evidence>
<keyword evidence="2" id="KW-1185">Reference proteome</keyword>
<dbReference type="RefSeq" id="WP_126810150.1">
    <property type="nucleotide sequence ID" value="NZ_NGKA01000033.1"/>
</dbReference>
<dbReference type="EMBL" id="NGKA01000033">
    <property type="protein sequence ID" value="RSU08879.1"/>
    <property type="molecule type" value="Genomic_DNA"/>
</dbReference>
<dbReference type="OrthoDB" id="2088453at2"/>
<dbReference type="Proteomes" id="UP000287605">
    <property type="component" value="Unassembled WGS sequence"/>
</dbReference>
<evidence type="ECO:0000313" key="2">
    <source>
        <dbReference type="Proteomes" id="UP000287605"/>
    </source>
</evidence>
<gene>
    <name evidence="1" type="ORF">CBF29_13055</name>
</gene>
<dbReference type="AlphaFoldDB" id="A0A430ALA6"/>
<sequence>MDNRKMVTNWLEKCDREGILPWEYDFKKEVFNQKSWSPSFSENFVKRILEKDGGFYGDLNKVYETEDSMLMQAVYHILWGTYSKNIIGEDKGDCDADVMNSFWMIFKYFVFNKCSDFFEYEVNGIKYKIFPNLTPFNQNNQENIDLLNYYKKYGAKNGISWKQLILKNYETPFFEELRNNENIHNFAKLTHTIGNYTLEPKGFNAGYIEGTNIYHNDNSYTWSQALDNLKEVDWENKKHLDCDSWEKYFRDFYMHVYETPYPYAKDSNQDDFLKKVNRAIRLRGMFMTKILCEKLNLESLNFYTDLLNDKELEIFKNER</sequence>